<keyword evidence="1" id="KW-0732">Signal</keyword>
<dbReference type="AlphaFoldDB" id="A0AAD9ZHQ3"/>
<reference evidence="2" key="1">
    <citation type="submission" date="2022-11" db="EMBL/GenBank/DDBJ databases">
        <title>Chromosomal genome sequence assembly and mating type (MAT) locus characterization of the leprose asexual lichenized fungus Lepraria neglecta (Nyl.) Erichsen.</title>
        <authorList>
            <person name="Allen J.L."/>
            <person name="Pfeffer B."/>
        </authorList>
    </citation>
    <scope>NUCLEOTIDE SEQUENCE</scope>
    <source>
        <strain evidence="2">Allen 5258</strain>
    </source>
</reference>
<evidence type="ECO:0000256" key="1">
    <source>
        <dbReference type="SAM" id="SignalP"/>
    </source>
</evidence>
<organism evidence="2 3">
    <name type="scientific">Lepraria neglecta</name>
    <dbReference type="NCBI Taxonomy" id="209136"/>
    <lineage>
        <taxon>Eukaryota</taxon>
        <taxon>Fungi</taxon>
        <taxon>Dikarya</taxon>
        <taxon>Ascomycota</taxon>
        <taxon>Pezizomycotina</taxon>
        <taxon>Lecanoromycetes</taxon>
        <taxon>OSLEUM clade</taxon>
        <taxon>Lecanoromycetidae</taxon>
        <taxon>Lecanorales</taxon>
        <taxon>Lecanorineae</taxon>
        <taxon>Stereocaulaceae</taxon>
        <taxon>Lepraria</taxon>
    </lineage>
</organism>
<dbReference type="EMBL" id="JASNWA010000003">
    <property type="protein sequence ID" value="KAK3178950.1"/>
    <property type="molecule type" value="Genomic_DNA"/>
</dbReference>
<feature type="signal peptide" evidence="1">
    <location>
        <begin position="1"/>
        <end position="22"/>
    </location>
</feature>
<dbReference type="Proteomes" id="UP001276659">
    <property type="component" value="Unassembled WGS sequence"/>
</dbReference>
<evidence type="ECO:0000313" key="2">
    <source>
        <dbReference type="EMBL" id="KAK3178950.1"/>
    </source>
</evidence>
<proteinExistence type="predicted"/>
<sequence length="382" mass="41788">MPLNKFITAILHGCLILTSTSAHRQCTTCIPLNDLLAEAYGIEISMNGLRSAVAFHNGSAAPISSVVASQEYKDLLEPVLIKAIGQEPRKRALRCPETRSRSEPSPFDRSFLDFLTAAFLWPQRLWESSKEEKLAELLPLHPAAQLLQNEMLALHPFTNLAPETLSRLAVAVEIPSWLMGTEEACHIASAAERTFGRLIRLESPPSSAYTIAGYELCRISYEAFDCTGPGRIATLEYDGNFAVLSIVQTPLSNWFANPVTFSATTGTGSESITAWVNEFIDSQSPDKLMLIGSNTDDPSFVDAIAKSRAVSYLDENSPLPASQILALGAAQSAKERVELQVDDCGEPEECQELRRKADVIAGTYRPLRPSTWPVAGPRHAEL</sequence>
<gene>
    <name evidence="2" type="ORF">OEA41_001088</name>
</gene>
<comment type="caution">
    <text evidence="2">The sequence shown here is derived from an EMBL/GenBank/DDBJ whole genome shotgun (WGS) entry which is preliminary data.</text>
</comment>
<name>A0AAD9ZHQ3_9LECA</name>
<accession>A0AAD9ZHQ3</accession>
<feature type="chain" id="PRO_5041953492" evidence="1">
    <location>
        <begin position="23"/>
        <end position="382"/>
    </location>
</feature>
<protein>
    <submittedName>
        <fullName evidence="2">Uncharacterized protein</fullName>
    </submittedName>
</protein>
<keyword evidence="3" id="KW-1185">Reference proteome</keyword>
<evidence type="ECO:0000313" key="3">
    <source>
        <dbReference type="Proteomes" id="UP001276659"/>
    </source>
</evidence>